<dbReference type="PANTHER" id="PTHR21228">
    <property type="entry name" value="FAST LEU-RICH DOMAIN-CONTAINING"/>
    <property type="match status" value="1"/>
</dbReference>
<dbReference type="Pfam" id="PF26188">
    <property type="entry name" value="RESC6"/>
    <property type="match status" value="1"/>
</dbReference>
<dbReference type="OrthoDB" id="24966at2759"/>
<dbReference type="PROSITE" id="PS50082">
    <property type="entry name" value="WD_REPEATS_2"/>
    <property type="match status" value="2"/>
</dbReference>
<organism evidence="6 7">
    <name type="scientific">Symbiodinium microadriaticum</name>
    <name type="common">Dinoflagellate</name>
    <name type="synonym">Zooxanthella microadriatica</name>
    <dbReference type="NCBI Taxonomy" id="2951"/>
    <lineage>
        <taxon>Eukaryota</taxon>
        <taxon>Sar</taxon>
        <taxon>Alveolata</taxon>
        <taxon>Dinophyceae</taxon>
        <taxon>Suessiales</taxon>
        <taxon>Symbiodiniaceae</taxon>
        <taxon>Symbiodinium</taxon>
    </lineage>
</organism>
<evidence type="ECO:0000259" key="5">
    <source>
        <dbReference type="Pfam" id="PF26188"/>
    </source>
</evidence>
<dbReference type="GO" id="GO:0035770">
    <property type="term" value="C:ribonucleoprotein granule"/>
    <property type="evidence" value="ECO:0007669"/>
    <property type="project" value="TreeGrafter"/>
</dbReference>
<feature type="repeat" description="WD" evidence="3">
    <location>
        <begin position="2015"/>
        <end position="2045"/>
    </location>
</feature>
<comment type="caution">
    <text evidence="6">The sequence shown here is derived from an EMBL/GenBank/DDBJ whole genome shotgun (WGS) entry which is preliminary data.</text>
</comment>
<keyword evidence="7" id="KW-1185">Reference proteome</keyword>
<dbReference type="InterPro" id="IPR019775">
    <property type="entry name" value="WD40_repeat_CS"/>
</dbReference>
<evidence type="ECO:0000256" key="3">
    <source>
        <dbReference type="PROSITE-ProRule" id="PRU00221"/>
    </source>
</evidence>
<dbReference type="SUPFAM" id="SSF50978">
    <property type="entry name" value="WD40 repeat-like"/>
    <property type="match status" value="1"/>
</dbReference>
<keyword evidence="2" id="KW-0677">Repeat</keyword>
<gene>
    <name evidence="6" type="ORF">AK812_SmicGene24046</name>
</gene>
<dbReference type="InterPro" id="IPR058917">
    <property type="entry name" value="RESC6_dom"/>
</dbReference>
<dbReference type="GO" id="GO:0003723">
    <property type="term" value="F:RNA binding"/>
    <property type="evidence" value="ECO:0007669"/>
    <property type="project" value="TreeGrafter"/>
</dbReference>
<accession>A0A1Q9DFL7</accession>
<proteinExistence type="predicted"/>
<protein>
    <submittedName>
        <fullName evidence="6">Eukaryotic translation initiation factor 3 subunit I</fullName>
    </submittedName>
</protein>
<keyword evidence="6" id="KW-0396">Initiation factor</keyword>
<sequence length="2143" mass="235150">MAGALIPGASDKPPHRALSEIAALPAPVLASVCQALPAEARRRLLQALLTCEEQGEQLVGEAPGASATASTYEDLVQEAVYEHQAPGPSSQMPSFPPPAPDAEVYPPRRLRVLCLSGLLCGWGWRALSRVGGVWIMEALRGVLQAAKTSDDVNKYLLETLRLASLEDMVCVVSAAAYETELKTLVTDQVPSAKDVPIELARLRAAWRRAKAELLKLEDKARRGATPSDELDETLESGVQEDLMARFSRCYGHQVSVHLAPSDTVLARVYRELTRNLPTVIPLTKVRSLFQSHKPSAERRISLGGNVTVKVDEQESAPLRNVFDYYHALRVLGNAYSIAGSTEVPSQADPTKSVKMCPFQVQLDYADFVLRMAMQWEAPLSWVKERDESTRGRMVELMRQGWSQGESLARAMSEQEVQWSVTPPPVPLHKRAPPEDGHQSNSSPSKKPKCDVLVNGEGGRLATDQVSVPGQTQGITEMPAVWRTVRAWEPKAAFDPRPDWAFRPWLRDMGLKYVVYTGDSPLQQIPWKLPWEGPILVVSLFDGIGALLVALMCMGVVFSAIAVEADAVLTQAVSMCFGNVLFQQDATAFDVAMLRPSLQRCMDLLCMSMLVHFRDGYAPAFEPSEEITKGLKAAPFPTFTQAFPHQVDADAQVDDEAARRFHQDGRRYPVHTYASSALLWKGDQWRQPLASERAAMMCIPSSLLSSLDFCLNAKPQESERRQASAVGNSFHVPSIMVALIVLFQLVPQTCAIPVAMYGAMEERLRAQCHDTVWQPGLVDDFPGLMSASDMQVRVQELFAEVLEAPPPMSLSADVERAVKRLQVYTVDRLLRKLPVAELGPEWAQKKAAGESAAALGVQKGAKLHRHAIAPLIPQAIGKDTHPLLSTSLQSPFQTSSVLDDDARFSVRAMVALGPFIRTWRRKQLRALCCLDKALASFNAALVACMPPSVHAVAADKKPATMAALAVLMRWPDEVQEGLAEGPFSEDELHTRFGHFAWAPMRSGGHNGCAVATETIFTSSPDFVSAALKFFFELLARSGDDSLDWAQPVFGSEDMTSAYRQLPNVPSEAAGLVLAFWDPDVREVRYAILRAHPFGMASAVLNFNRVPCLGTACLRRIAGACVTHFFDDSGVLDMASAHGSAQEAVNTVYQCFGVRLDALKQQPMATQRLFLGVLLNLSRALSDRAMLVDIKPGLRETIYADVQRMIDAGSCSPREASKLRGRMVWAASSMFGRCGRGGQGPLSDRQYDVGQCELTEPLLAALRYIQALVKARAWQLAETPCLPWHLFRDMSLLQDKLVCVWSFPDGELLGSYRGHNGAVWSCSATFDSSAVLANGCVAIQDAATTASCAYQMSPAVRATPLAELLLKIRTQGARPDLLQALRDQLNGPVLAADEAMVLASTMASAKVQDPKMWCDVSTALRRCDELPVQWLTKLPWKFARARCLQPEILEILSAGVQRNLGLFDPRGLADLAWSMAKLQHRDEGLLRALTQTLSPRIGELAPLELAKATWAFAKSSKDEGLFEILAEAVTKSLPEFQPRGLANIIWAFATAEVRNPKLQLNKIAEFSRTAVPGFTPQGLANTVWAFAKLRLRADHAVYTAMAETTTGSLGEFSPQNISNSLWAFAKARCYEPELFLASASHVSERLREFSIQAAVNCVWAMAETGHHDHRLLHCFSEYAVARLELFKPQDLSNTLWSYAQLQHYDHRLLSAATEAVQSRVNSLTVQHLVCTTWGYAMMFEHRHTRLRSKASVDQQGCRFARALADVQLEKEWLVTCGADRLVIVWEAHTSRELARVELPGVVRCVEWAGAAPGVNASDVSERFVTAHNRFGAHPPALTVWRFDGKSIQELRVISKLPSAALQVRWGRANYFIASAHDSGELIFWRADTGAEVKRLKAHDAGISKFDFNDDRELVATVSHDMSVCIWDIGKGTEWRMLYKAQTDRPLNAVALGPLSQKQALGAPSERPGCICVVAAGGQDVRDVARSSSATEQFGTLLFRLGAAEKLPSDLKADGVTNKGHFGPVHTLAFAGNGSAIASGSEDGFVRVHIFDKEAHRSSEELRESRSGSLRGAIVVLSASNFTLLRGNLFVVPGSIPHVWFPALCVPNEWLQSLSSRPTHLLPANASSRVMSREVELGGVKAGDGM</sequence>
<evidence type="ECO:0000313" key="6">
    <source>
        <dbReference type="EMBL" id="OLP93955.1"/>
    </source>
</evidence>
<dbReference type="GO" id="GO:0000963">
    <property type="term" value="P:mitochondrial RNA processing"/>
    <property type="evidence" value="ECO:0007669"/>
    <property type="project" value="TreeGrafter"/>
</dbReference>
<evidence type="ECO:0000256" key="2">
    <source>
        <dbReference type="ARBA" id="ARBA00022737"/>
    </source>
</evidence>
<dbReference type="SMART" id="SM00320">
    <property type="entry name" value="WD40"/>
    <property type="match status" value="5"/>
</dbReference>
<dbReference type="PROSITE" id="PS00678">
    <property type="entry name" value="WD_REPEATS_1"/>
    <property type="match status" value="1"/>
</dbReference>
<name>A0A1Q9DFL7_SYMMI</name>
<dbReference type="InterPro" id="IPR015943">
    <property type="entry name" value="WD40/YVTN_repeat-like_dom_sf"/>
</dbReference>
<evidence type="ECO:0000256" key="1">
    <source>
        <dbReference type="ARBA" id="ARBA00022574"/>
    </source>
</evidence>
<dbReference type="Pfam" id="PF00400">
    <property type="entry name" value="WD40"/>
    <property type="match status" value="2"/>
</dbReference>
<evidence type="ECO:0000313" key="7">
    <source>
        <dbReference type="Proteomes" id="UP000186817"/>
    </source>
</evidence>
<dbReference type="PANTHER" id="PTHR21228:SF40">
    <property type="entry name" value="LD45607P"/>
    <property type="match status" value="1"/>
</dbReference>
<dbReference type="Proteomes" id="UP000186817">
    <property type="component" value="Unassembled WGS sequence"/>
</dbReference>
<dbReference type="GO" id="GO:0003743">
    <property type="term" value="F:translation initiation factor activity"/>
    <property type="evidence" value="ECO:0007669"/>
    <property type="project" value="UniProtKB-KW"/>
</dbReference>
<evidence type="ECO:0000256" key="4">
    <source>
        <dbReference type="SAM" id="MobiDB-lite"/>
    </source>
</evidence>
<feature type="repeat" description="WD" evidence="3">
    <location>
        <begin position="1893"/>
        <end position="1934"/>
    </location>
</feature>
<dbReference type="EMBL" id="LSRX01000563">
    <property type="protein sequence ID" value="OLP93955.1"/>
    <property type="molecule type" value="Genomic_DNA"/>
</dbReference>
<dbReference type="InterPro" id="IPR036322">
    <property type="entry name" value="WD40_repeat_dom_sf"/>
</dbReference>
<dbReference type="PROSITE" id="PS50294">
    <property type="entry name" value="WD_REPEATS_REGION"/>
    <property type="match status" value="1"/>
</dbReference>
<feature type="region of interest" description="Disordered" evidence="4">
    <location>
        <begin position="412"/>
        <end position="451"/>
    </location>
</feature>
<dbReference type="Gene3D" id="2.130.10.10">
    <property type="entry name" value="YVTN repeat-like/Quinoprotein amine dehydrogenase"/>
    <property type="match status" value="1"/>
</dbReference>
<keyword evidence="1 3" id="KW-0853">WD repeat</keyword>
<reference evidence="6 7" key="1">
    <citation type="submission" date="2016-02" db="EMBL/GenBank/DDBJ databases">
        <title>Genome analysis of coral dinoflagellate symbionts highlights evolutionary adaptations to a symbiotic lifestyle.</title>
        <authorList>
            <person name="Aranda M."/>
            <person name="Li Y."/>
            <person name="Liew Y.J."/>
            <person name="Baumgarten S."/>
            <person name="Simakov O."/>
            <person name="Wilson M."/>
            <person name="Piel J."/>
            <person name="Ashoor H."/>
            <person name="Bougouffa S."/>
            <person name="Bajic V.B."/>
            <person name="Ryu T."/>
            <person name="Ravasi T."/>
            <person name="Bayer T."/>
            <person name="Micklem G."/>
            <person name="Kim H."/>
            <person name="Bhak J."/>
            <person name="Lajeunesse T.C."/>
            <person name="Voolstra C.R."/>
        </authorList>
    </citation>
    <scope>NUCLEOTIDE SEQUENCE [LARGE SCALE GENOMIC DNA]</scope>
    <source>
        <strain evidence="6 7">CCMP2467</strain>
    </source>
</reference>
<dbReference type="InterPro" id="IPR001680">
    <property type="entry name" value="WD40_rpt"/>
</dbReference>
<dbReference type="GO" id="GO:0005759">
    <property type="term" value="C:mitochondrial matrix"/>
    <property type="evidence" value="ECO:0007669"/>
    <property type="project" value="TreeGrafter"/>
</dbReference>
<dbReference type="InterPro" id="IPR050870">
    <property type="entry name" value="FAST_kinase"/>
</dbReference>
<keyword evidence="6" id="KW-0648">Protein biosynthesis</keyword>
<feature type="domain" description="RNA-editing substrate-binding complex 6 protein" evidence="5">
    <location>
        <begin position="1445"/>
        <end position="1723"/>
    </location>
</feature>
<dbReference type="GO" id="GO:0044528">
    <property type="term" value="P:regulation of mitochondrial mRNA stability"/>
    <property type="evidence" value="ECO:0007669"/>
    <property type="project" value="TreeGrafter"/>
</dbReference>